<gene>
    <name evidence="2" type="ORF">AAG570_011666</name>
</gene>
<proteinExistence type="predicted"/>
<dbReference type="Gene3D" id="1.20.1280.50">
    <property type="match status" value="1"/>
</dbReference>
<dbReference type="Pfam" id="PF12937">
    <property type="entry name" value="F-box-like"/>
    <property type="match status" value="1"/>
</dbReference>
<accession>A0ABD0Z2S2</accession>
<keyword evidence="3" id="KW-1185">Reference proteome</keyword>
<evidence type="ECO:0000259" key="1">
    <source>
        <dbReference type="PROSITE" id="PS50181"/>
    </source>
</evidence>
<dbReference type="GO" id="GO:0071897">
    <property type="term" value="P:DNA biosynthetic process"/>
    <property type="evidence" value="ECO:0007669"/>
    <property type="project" value="UniProtKB-ARBA"/>
</dbReference>
<dbReference type="InterPro" id="IPR001810">
    <property type="entry name" value="F-box_dom"/>
</dbReference>
<comment type="caution">
    <text evidence="2">The sequence shown here is derived from an EMBL/GenBank/DDBJ whole genome shotgun (WGS) entry which is preliminary data.</text>
</comment>
<evidence type="ECO:0000313" key="3">
    <source>
        <dbReference type="Proteomes" id="UP001558652"/>
    </source>
</evidence>
<protein>
    <recommendedName>
        <fullName evidence="1">F-box domain-containing protein</fullName>
    </recommendedName>
</protein>
<reference evidence="2 3" key="1">
    <citation type="submission" date="2024-07" db="EMBL/GenBank/DDBJ databases">
        <title>Chromosome-level genome assembly of the water stick insect Ranatra chinensis (Heteroptera: Nepidae).</title>
        <authorList>
            <person name="Liu X."/>
        </authorList>
    </citation>
    <scope>NUCLEOTIDE SEQUENCE [LARGE SCALE GENOMIC DNA]</scope>
    <source>
        <strain evidence="2">Cailab_2021Rc</strain>
        <tissue evidence="2">Muscle</tissue>
    </source>
</reference>
<dbReference type="SUPFAM" id="SSF81383">
    <property type="entry name" value="F-box domain"/>
    <property type="match status" value="1"/>
</dbReference>
<dbReference type="Gene3D" id="3.30.70.270">
    <property type="match status" value="1"/>
</dbReference>
<dbReference type="PROSITE" id="PS50181">
    <property type="entry name" value="FBOX"/>
    <property type="match status" value="1"/>
</dbReference>
<dbReference type="EMBL" id="JBFDAA010000007">
    <property type="protein sequence ID" value="KAL1130418.1"/>
    <property type="molecule type" value="Genomic_DNA"/>
</dbReference>
<dbReference type="Proteomes" id="UP001558652">
    <property type="component" value="Unassembled WGS sequence"/>
</dbReference>
<evidence type="ECO:0000313" key="2">
    <source>
        <dbReference type="EMBL" id="KAL1130418.1"/>
    </source>
</evidence>
<dbReference type="InterPro" id="IPR036047">
    <property type="entry name" value="F-box-like_dom_sf"/>
</dbReference>
<name>A0ABD0Z2S2_9HEMI</name>
<dbReference type="AlphaFoldDB" id="A0ABD0Z2S2"/>
<dbReference type="SUPFAM" id="SSF56672">
    <property type="entry name" value="DNA/RNA polymerases"/>
    <property type="match status" value="1"/>
</dbReference>
<dbReference type="InterPro" id="IPR043128">
    <property type="entry name" value="Rev_trsase/Diguanyl_cyclase"/>
</dbReference>
<feature type="domain" description="F-box" evidence="1">
    <location>
        <begin position="24"/>
        <end position="70"/>
    </location>
</feature>
<sequence length="174" mass="19540">MDQLYYFIASFYPSSLFGQPGPKVDIVGSLPPEVASIILRKVDNASLMNCLLVHDSWRELVVNDPVLNDRARLSHRVDQTMLHNHLLDVSETGNTRCSNASILPPPKEPKEVNAFQDMVGYYRRFIPNMADRLASWTRLLKKGVKFAVTADMVDKFNGIKEALIHAAVCIDHGC</sequence>
<organism evidence="2 3">
    <name type="scientific">Ranatra chinensis</name>
    <dbReference type="NCBI Taxonomy" id="642074"/>
    <lineage>
        <taxon>Eukaryota</taxon>
        <taxon>Metazoa</taxon>
        <taxon>Ecdysozoa</taxon>
        <taxon>Arthropoda</taxon>
        <taxon>Hexapoda</taxon>
        <taxon>Insecta</taxon>
        <taxon>Pterygota</taxon>
        <taxon>Neoptera</taxon>
        <taxon>Paraneoptera</taxon>
        <taxon>Hemiptera</taxon>
        <taxon>Heteroptera</taxon>
        <taxon>Panheteroptera</taxon>
        <taxon>Nepomorpha</taxon>
        <taxon>Nepidae</taxon>
        <taxon>Ranatrinae</taxon>
        <taxon>Ranatra</taxon>
    </lineage>
</organism>
<dbReference type="InterPro" id="IPR043502">
    <property type="entry name" value="DNA/RNA_pol_sf"/>
</dbReference>